<comment type="caution">
    <text evidence="2">The sequence shown here is derived from an EMBL/GenBank/DDBJ whole genome shotgun (WGS) entry which is preliminary data.</text>
</comment>
<evidence type="ECO:0000313" key="3">
    <source>
        <dbReference type="Proteomes" id="UP000178449"/>
    </source>
</evidence>
<evidence type="ECO:0000313" key="2">
    <source>
        <dbReference type="EMBL" id="OGG96852.1"/>
    </source>
</evidence>
<keyword evidence="1" id="KW-1133">Transmembrane helix</keyword>
<dbReference type="Pfam" id="PF11196">
    <property type="entry name" value="DUF2834"/>
    <property type="match status" value="1"/>
</dbReference>
<evidence type="ECO:0008006" key="4">
    <source>
        <dbReference type="Google" id="ProtNLM"/>
    </source>
</evidence>
<name>A0A1F6GFG6_9PROT</name>
<sequence>MNLKQLYLLCAGLGLLLPWLEFLPFLLENGVDLGLFVNLLQSNPVIKMIWADLLLTGLVLSLMIYGDGMRLKIKGKGWVIAATFTLGPCFSLPLFLYLRESAAERQYLKKS</sequence>
<organism evidence="2 3">
    <name type="scientific">Candidatus Lambdaproteobacteria bacterium RIFOXYD2_FULL_50_16</name>
    <dbReference type="NCBI Taxonomy" id="1817772"/>
    <lineage>
        <taxon>Bacteria</taxon>
        <taxon>Pseudomonadati</taxon>
        <taxon>Pseudomonadota</taxon>
        <taxon>Candidatus Lambdaproteobacteria</taxon>
    </lineage>
</organism>
<dbReference type="InterPro" id="IPR021362">
    <property type="entry name" value="DUF2834"/>
</dbReference>
<dbReference type="EMBL" id="MFNE01000008">
    <property type="protein sequence ID" value="OGG96852.1"/>
    <property type="molecule type" value="Genomic_DNA"/>
</dbReference>
<keyword evidence="1" id="KW-0472">Membrane</keyword>
<protein>
    <recommendedName>
        <fullName evidence="4">DUF2834 domain-containing protein</fullName>
    </recommendedName>
</protein>
<evidence type="ECO:0000256" key="1">
    <source>
        <dbReference type="SAM" id="Phobius"/>
    </source>
</evidence>
<dbReference type="STRING" id="1817772.A2527_00285"/>
<feature type="transmembrane region" description="Helical" evidence="1">
    <location>
        <begin position="77"/>
        <end position="98"/>
    </location>
</feature>
<proteinExistence type="predicted"/>
<dbReference type="AlphaFoldDB" id="A0A1F6GFG6"/>
<accession>A0A1F6GFG6</accession>
<reference evidence="2 3" key="1">
    <citation type="journal article" date="2016" name="Nat. Commun.">
        <title>Thousands of microbial genomes shed light on interconnected biogeochemical processes in an aquifer system.</title>
        <authorList>
            <person name="Anantharaman K."/>
            <person name="Brown C.T."/>
            <person name="Hug L.A."/>
            <person name="Sharon I."/>
            <person name="Castelle C.J."/>
            <person name="Probst A.J."/>
            <person name="Thomas B.C."/>
            <person name="Singh A."/>
            <person name="Wilkins M.J."/>
            <person name="Karaoz U."/>
            <person name="Brodie E.L."/>
            <person name="Williams K.H."/>
            <person name="Hubbard S.S."/>
            <person name="Banfield J.F."/>
        </authorList>
    </citation>
    <scope>NUCLEOTIDE SEQUENCE [LARGE SCALE GENOMIC DNA]</scope>
</reference>
<dbReference type="Proteomes" id="UP000178449">
    <property type="component" value="Unassembled WGS sequence"/>
</dbReference>
<gene>
    <name evidence="2" type="ORF">A2527_00285</name>
</gene>
<keyword evidence="1" id="KW-0812">Transmembrane</keyword>
<feature type="transmembrane region" description="Helical" evidence="1">
    <location>
        <begin position="46"/>
        <end position="65"/>
    </location>
</feature>